<name>A0A0S3SVL0_PHAAN</name>
<dbReference type="EMBL" id="AP015042">
    <property type="protein sequence ID" value="BAT96821.1"/>
    <property type="molecule type" value="Genomic_DNA"/>
</dbReference>
<keyword evidence="2" id="KW-1185">Reference proteome</keyword>
<protein>
    <submittedName>
        <fullName evidence="1">Uncharacterized protein</fullName>
    </submittedName>
</protein>
<dbReference type="Proteomes" id="UP000291084">
    <property type="component" value="Chromosome 9"/>
</dbReference>
<gene>
    <name evidence="1" type="primary">Vigan.09G012400</name>
    <name evidence="1" type="ORF">VIGAN_09012400</name>
</gene>
<dbReference type="AlphaFoldDB" id="A0A0S3SVL0"/>
<proteinExistence type="predicted"/>
<accession>A0A0S3SVL0</accession>
<evidence type="ECO:0000313" key="1">
    <source>
        <dbReference type="EMBL" id="BAT96821.1"/>
    </source>
</evidence>
<reference evidence="1 2" key="1">
    <citation type="journal article" date="2015" name="Sci. Rep.">
        <title>The power of single molecule real-time sequencing technology in the de novo assembly of a eukaryotic genome.</title>
        <authorList>
            <person name="Sakai H."/>
            <person name="Naito K."/>
            <person name="Ogiso-Tanaka E."/>
            <person name="Takahashi Y."/>
            <person name="Iseki K."/>
            <person name="Muto C."/>
            <person name="Satou K."/>
            <person name="Teruya K."/>
            <person name="Shiroma A."/>
            <person name="Shimoji M."/>
            <person name="Hirano T."/>
            <person name="Itoh T."/>
            <person name="Kaga A."/>
            <person name="Tomooka N."/>
        </authorList>
    </citation>
    <scope>NUCLEOTIDE SEQUENCE [LARGE SCALE GENOMIC DNA]</scope>
    <source>
        <strain evidence="2">cv. Shumari</strain>
    </source>
</reference>
<sequence length="71" mass="8366">MLRRTRGTVTVLPLAAPNLLALRLNLFIFRFRRFEIRRCLQFVVLALAKVIGAWRRRRRIEILPIPNGRGL</sequence>
<organism evidence="1 2">
    <name type="scientific">Vigna angularis var. angularis</name>
    <dbReference type="NCBI Taxonomy" id="157739"/>
    <lineage>
        <taxon>Eukaryota</taxon>
        <taxon>Viridiplantae</taxon>
        <taxon>Streptophyta</taxon>
        <taxon>Embryophyta</taxon>
        <taxon>Tracheophyta</taxon>
        <taxon>Spermatophyta</taxon>
        <taxon>Magnoliopsida</taxon>
        <taxon>eudicotyledons</taxon>
        <taxon>Gunneridae</taxon>
        <taxon>Pentapetalae</taxon>
        <taxon>rosids</taxon>
        <taxon>fabids</taxon>
        <taxon>Fabales</taxon>
        <taxon>Fabaceae</taxon>
        <taxon>Papilionoideae</taxon>
        <taxon>50 kb inversion clade</taxon>
        <taxon>NPAAA clade</taxon>
        <taxon>indigoferoid/millettioid clade</taxon>
        <taxon>Phaseoleae</taxon>
        <taxon>Vigna</taxon>
    </lineage>
</organism>
<evidence type="ECO:0000313" key="2">
    <source>
        <dbReference type="Proteomes" id="UP000291084"/>
    </source>
</evidence>